<evidence type="ECO:0000259" key="5">
    <source>
        <dbReference type="PROSITE" id="PS51379"/>
    </source>
</evidence>
<keyword evidence="4" id="KW-0411">Iron-sulfur</keyword>
<dbReference type="PANTHER" id="PTHR42859:SF15">
    <property type="entry name" value="IRON-SULFUR CLUSTER BINDING PROTEIN"/>
    <property type="match status" value="1"/>
</dbReference>
<keyword evidence="7" id="KW-1185">Reference proteome</keyword>
<feature type="domain" description="4Fe-4S ferredoxin-type" evidence="5">
    <location>
        <begin position="94"/>
        <end position="123"/>
    </location>
</feature>
<dbReference type="GO" id="GO:0051539">
    <property type="term" value="F:4 iron, 4 sulfur cluster binding"/>
    <property type="evidence" value="ECO:0007669"/>
    <property type="project" value="UniProtKB-KW"/>
</dbReference>
<dbReference type="Proteomes" id="UP000298324">
    <property type="component" value="Unassembled WGS sequence"/>
</dbReference>
<proteinExistence type="predicted"/>
<dbReference type="PROSITE" id="PS51379">
    <property type="entry name" value="4FE4S_FER_2"/>
    <property type="match status" value="3"/>
</dbReference>
<dbReference type="Pfam" id="PF13183">
    <property type="entry name" value="Fer4_8"/>
    <property type="match status" value="1"/>
</dbReference>
<dbReference type="SUPFAM" id="SSF54862">
    <property type="entry name" value="4Fe-4S ferredoxins"/>
    <property type="match status" value="1"/>
</dbReference>
<evidence type="ECO:0000256" key="2">
    <source>
        <dbReference type="ARBA" id="ARBA00022723"/>
    </source>
</evidence>
<protein>
    <submittedName>
        <fullName evidence="6">Electron transport protein HydN</fullName>
    </submittedName>
</protein>
<dbReference type="InterPro" id="IPR017896">
    <property type="entry name" value="4Fe4S_Fe-S-bd"/>
</dbReference>
<keyword evidence="1" id="KW-0004">4Fe-4S</keyword>
<evidence type="ECO:0000256" key="3">
    <source>
        <dbReference type="ARBA" id="ARBA00023004"/>
    </source>
</evidence>
<dbReference type="Gene3D" id="3.30.70.20">
    <property type="match status" value="2"/>
</dbReference>
<keyword evidence="3" id="KW-0408">Iron</keyword>
<name>A0A4Y7RG99_9FIRM</name>
<feature type="domain" description="4Fe-4S ferredoxin-type" evidence="5">
    <location>
        <begin position="130"/>
        <end position="150"/>
    </location>
</feature>
<dbReference type="PANTHER" id="PTHR42859">
    <property type="entry name" value="OXIDOREDUCTASE"/>
    <property type="match status" value="1"/>
</dbReference>
<evidence type="ECO:0000313" key="6">
    <source>
        <dbReference type="EMBL" id="TEB07836.1"/>
    </source>
</evidence>
<comment type="caution">
    <text evidence="6">The sequence shown here is derived from an EMBL/GenBank/DDBJ whole genome shotgun (WGS) entry which is preliminary data.</text>
</comment>
<evidence type="ECO:0000256" key="1">
    <source>
        <dbReference type="ARBA" id="ARBA00022485"/>
    </source>
</evidence>
<sequence>MKTEILITLEVGVLNIAKILKVKEMRRCIGCFSCMTSCAVVNRHNHSLAKSAIKIITSGGLSGSMAAVVCAGCTGVRACAEACPTGALADREGGGVTLLPERCTGCRKCVAACALGAVHFDSTTNKPIICKHCGVCTQFCTHGCLEMEEA</sequence>
<accession>A0A4Y7RG99</accession>
<gene>
    <name evidence="6" type="primary">hydN</name>
    <name evidence="6" type="ORF">Psch_01391</name>
</gene>
<dbReference type="AlphaFoldDB" id="A0A4Y7RG99"/>
<organism evidence="6 7">
    <name type="scientific">Pelotomaculum schinkii</name>
    <dbReference type="NCBI Taxonomy" id="78350"/>
    <lineage>
        <taxon>Bacteria</taxon>
        <taxon>Bacillati</taxon>
        <taxon>Bacillota</taxon>
        <taxon>Clostridia</taxon>
        <taxon>Eubacteriales</taxon>
        <taxon>Desulfotomaculaceae</taxon>
        <taxon>Pelotomaculum</taxon>
    </lineage>
</organism>
<dbReference type="EMBL" id="QFGA01000001">
    <property type="protein sequence ID" value="TEB07836.1"/>
    <property type="molecule type" value="Genomic_DNA"/>
</dbReference>
<dbReference type="GO" id="GO:0046872">
    <property type="term" value="F:metal ion binding"/>
    <property type="evidence" value="ECO:0007669"/>
    <property type="project" value="UniProtKB-KW"/>
</dbReference>
<dbReference type="InterPro" id="IPR050294">
    <property type="entry name" value="RnfB_subfamily"/>
</dbReference>
<evidence type="ECO:0000256" key="4">
    <source>
        <dbReference type="ARBA" id="ARBA00023014"/>
    </source>
</evidence>
<dbReference type="CDD" id="cd16370">
    <property type="entry name" value="DMSOR_beta_like"/>
    <property type="match status" value="1"/>
</dbReference>
<keyword evidence="2" id="KW-0479">Metal-binding</keyword>
<feature type="domain" description="4Fe-4S ferredoxin-type" evidence="5">
    <location>
        <begin position="65"/>
        <end position="93"/>
    </location>
</feature>
<evidence type="ECO:0000313" key="7">
    <source>
        <dbReference type="Proteomes" id="UP000298324"/>
    </source>
</evidence>
<reference evidence="6 7" key="1">
    <citation type="journal article" date="2018" name="Environ. Microbiol.">
        <title>Novel energy conservation strategies and behaviour of Pelotomaculum schinkii driving syntrophic propionate catabolism.</title>
        <authorList>
            <person name="Hidalgo-Ahumada C.A.P."/>
            <person name="Nobu M.K."/>
            <person name="Narihiro T."/>
            <person name="Tamaki H."/>
            <person name="Liu W.T."/>
            <person name="Kamagata Y."/>
            <person name="Stams A.J.M."/>
            <person name="Imachi H."/>
            <person name="Sousa D.Z."/>
        </authorList>
    </citation>
    <scope>NUCLEOTIDE SEQUENCE [LARGE SCALE GENOMIC DNA]</scope>
    <source>
        <strain evidence="6 7">HH</strain>
    </source>
</reference>